<dbReference type="OrthoDB" id="6426964at2759"/>
<comment type="caution">
    <text evidence="2">The sequence shown here is derived from an EMBL/GenBank/DDBJ whole genome shotgun (WGS) entry which is preliminary data.</text>
</comment>
<reference evidence="2 3" key="1">
    <citation type="journal article" date="2017" name="Gigascience">
        <title>Draft genome of the honey bee ectoparasitic mite, Tropilaelaps mercedesae, is shaped by the parasitic life history.</title>
        <authorList>
            <person name="Dong X."/>
            <person name="Armstrong S.D."/>
            <person name="Xia D."/>
            <person name="Makepeace B.L."/>
            <person name="Darby A.C."/>
            <person name="Kadowaki T."/>
        </authorList>
    </citation>
    <scope>NUCLEOTIDE SEQUENCE [LARGE SCALE GENOMIC DNA]</scope>
    <source>
        <strain evidence="2">Wuxi-XJTLU</strain>
    </source>
</reference>
<sequence length="465" mass="49118">KAASGLKEGKCPPRPPTRRRQVKSKSSLESPRSSAMFPYMVSGDDEDADPEHHDQGGPGAVDKTSPSGEPPGERPTPGEQPSPRSGKFITERPAETAAKTRSSDHRRGPADGGEPAKAPQARVVTSTQTEQRKERIKEVHIKEVKTFSSVKTREETREEIVTVELKRQGLDQSGKSDDERVGKSSTPQMEDAPKEPGVGASTAKQGSDQRPVGSPGSTSDSPADSGPATAGSSARRKRAQWNKSGELAVVPMGANEPENLEPPEAPGGATTLSEGGFVGAKDAAEAAVTQHTPDVSSSVKAKSQCKKKSPESRSSAKVVRGILGDDVGPDDLVTLEMVPSLGEGAAPPSTASRRRQSLIRTIKVRDILDAADNEDLVIRQAELRASNVASPPSSTTPAGSSDEEIVEFVVRHGREKNIFWLPASRITQDRKWQVTFVVAKTTGSGSADSVAAGQRTPLAATAEKA</sequence>
<name>A0A1V9XPR2_9ACAR</name>
<feature type="compositionally biased region" description="Polar residues" evidence="1">
    <location>
        <begin position="289"/>
        <end position="301"/>
    </location>
</feature>
<dbReference type="Proteomes" id="UP000192247">
    <property type="component" value="Unassembled WGS sequence"/>
</dbReference>
<organism evidence="2 3">
    <name type="scientific">Tropilaelaps mercedesae</name>
    <dbReference type="NCBI Taxonomy" id="418985"/>
    <lineage>
        <taxon>Eukaryota</taxon>
        <taxon>Metazoa</taxon>
        <taxon>Ecdysozoa</taxon>
        <taxon>Arthropoda</taxon>
        <taxon>Chelicerata</taxon>
        <taxon>Arachnida</taxon>
        <taxon>Acari</taxon>
        <taxon>Parasitiformes</taxon>
        <taxon>Mesostigmata</taxon>
        <taxon>Gamasina</taxon>
        <taxon>Dermanyssoidea</taxon>
        <taxon>Laelapidae</taxon>
        <taxon>Tropilaelaps</taxon>
    </lineage>
</organism>
<proteinExistence type="predicted"/>
<evidence type="ECO:0000256" key="1">
    <source>
        <dbReference type="SAM" id="MobiDB-lite"/>
    </source>
</evidence>
<dbReference type="AlphaFoldDB" id="A0A1V9XPR2"/>
<feature type="region of interest" description="Disordered" evidence="1">
    <location>
        <begin position="1"/>
        <end position="323"/>
    </location>
</feature>
<dbReference type="InParanoid" id="A0A1V9XPR2"/>
<feature type="region of interest" description="Disordered" evidence="1">
    <location>
        <begin position="443"/>
        <end position="465"/>
    </location>
</feature>
<accession>A0A1V9XPR2</accession>
<feature type="non-terminal residue" evidence="2">
    <location>
        <position position="1"/>
    </location>
</feature>
<gene>
    <name evidence="2" type="ORF">BIW11_08389</name>
</gene>
<keyword evidence="3" id="KW-1185">Reference proteome</keyword>
<feature type="compositionally biased region" description="Low complexity" evidence="1">
    <location>
        <begin position="24"/>
        <end position="34"/>
    </location>
</feature>
<protein>
    <submittedName>
        <fullName evidence="2">Ankyrin repeat-containing protein-like</fullName>
    </submittedName>
</protein>
<evidence type="ECO:0000313" key="3">
    <source>
        <dbReference type="Proteomes" id="UP000192247"/>
    </source>
</evidence>
<feature type="compositionally biased region" description="Basic and acidic residues" evidence="1">
    <location>
        <begin position="130"/>
        <end position="182"/>
    </location>
</feature>
<dbReference type="EMBL" id="MNPL01006315">
    <property type="protein sequence ID" value="OQR75484.1"/>
    <property type="molecule type" value="Genomic_DNA"/>
</dbReference>
<evidence type="ECO:0000313" key="2">
    <source>
        <dbReference type="EMBL" id="OQR75484.1"/>
    </source>
</evidence>